<dbReference type="Pfam" id="PF00145">
    <property type="entry name" value="DNA_methylase"/>
    <property type="match status" value="2"/>
</dbReference>
<evidence type="ECO:0000313" key="9">
    <source>
        <dbReference type="Proteomes" id="UP000740329"/>
    </source>
</evidence>
<dbReference type="GO" id="GO:0032259">
    <property type="term" value="P:methylation"/>
    <property type="evidence" value="ECO:0007669"/>
    <property type="project" value="UniProtKB-KW"/>
</dbReference>
<dbReference type="Proteomes" id="UP000740329">
    <property type="component" value="Unassembled WGS sequence"/>
</dbReference>
<feature type="active site" evidence="5">
    <location>
        <position position="171"/>
    </location>
</feature>
<comment type="similarity">
    <text evidence="5 6">Belongs to the class I-like SAM-binding methyltransferase superfamily. C5-methyltransferase family.</text>
</comment>
<feature type="region of interest" description="Disordered" evidence="7">
    <location>
        <begin position="1"/>
        <end position="25"/>
    </location>
</feature>
<dbReference type="EC" id="2.1.1.37" evidence="1"/>
<dbReference type="RefSeq" id="WP_209591382.1">
    <property type="nucleotide sequence ID" value="NZ_JAGGMV010000003.1"/>
</dbReference>
<dbReference type="PROSITE" id="PS51679">
    <property type="entry name" value="SAM_MT_C5"/>
    <property type="match status" value="1"/>
</dbReference>
<evidence type="ECO:0000256" key="5">
    <source>
        <dbReference type="PROSITE-ProRule" id="PRU01016"/>
    </source>
</evidence>
<dbReference type="InterPro" id="IPR029063">
    <property type="entry name" value="SAM-dependent_MTases_sf"/>
</dbReference>
<dbReference type="Gene3D" id="3.40.50.150">
    <property type="entry name" value="Vaccinia Virus protein VP39"/>
    <property type="match status" value="1"/>
</dbReference>
<proteinExistence type="inferred from homology"/>
<comment type="caution">
    <text evidence="8">The sequence shown here is derived from an EMBL/GenBank/DDBJ whole genome shotgun (WGS) entry which is preliminary data.</text>
</comment>
<evidence type="ECO:0000256" key="4">
    <source>
        <dbReference type="ARBA" id="ARBA00022691"/>
    </source>
</evidence>
<dbReference type="PRINTS" id="PR00105">
    <property type="entry name" value="C5METTRFRASE"/>
</dbReference>
<reference evidence="8" key="1">
    <citation type="submission" date="2021-03" db="EMBL/GenBank/DDBJ databases">
        <title>Genomic Encyclopedia of Type Strains, Phase IV (KMG-V): Genome sequencing to study the core and pangenomes of soil and plant-associated prokaryotes.</title>
        <authorList>
            <person name="Whitman W."/>
        </authorList>
    </citation>
    <scope>NUCLEOTIDE SEQUENCE</scope>
    <source>
        <strain evidence="8">C4</strain>
    </source>
</reference>
<dbReference type="GO" id="GO:0044027">
    <property type="term" value="P:negative regulation of gene expression via chromosomal CpG island methylation"/>
    <property type="evidence" value="ECO:0007669"/>
    <property type="project" value="TreeGrafter"/>
</dbReference>
<keyword evidence="2 5" id="KW-0489">Methyltransferase</keyword>
<keyword evidence="3 5" id="KW-0808">Transferase</keyword>
<evidence type="ECO:0000256" key="2">
    <source>
        <dbReference type="ARBA" id="ARBA00022603"/>
    </source>
</evidence>
<protein>
    <recommendedName>
        <fullName evidence="1">DNA (cytosine-5-)-methyltransferase</fullName>
        <ecNumber evidence="1">2.1.1.37</ecNumber>
    </recommendedName>
</protein>
<evidence type="ECO:0000256" key="6">
    <source>
        <dbReference type="RuleBase" id="RU000416"/>
    </source>
</evidence>
<dbReference type="PANTHER" id="PTHR10629">
    <property type="entry name" value="CYTOSINE-SPECIFIC METHYLTRANSFERASE"/>
    <property type="match status" value="1"/>
</dbReference>
<dbReference type="InterPro" id="IPR050390">
    <property type="entry name" value="C5-Methyltransferase"/>
</dbReference>
<dbReference type="EMBL" id="JAGGMV010000003">
    <property type="protein sequence ID" value="MBP2201867.1"/>
    <property type="molecule type" value="Genomic_DNA"/>
</dbReference>
<name>A0A8J7USP3_METVO</name>
<sequence length="439" mass="50410">MISKSGLEDTSKSSGKVEPIKDNGNNNKNIEKNHFKFVDLFCGCGGFSRGFVEEGFKPLVAVEIEENPVSSYALNFNGKIYERICKNGKYEYILKENYFQLENFMSREEIELFKKINNYNNLNPVIINEDIREIHAIDILNFIDNKTIDDSNNTLKNNEIKIDLLIGGPPCEGYTGANPKRFKNPYDRLYSDELGRLVLEYIRLVGDLKPKVFVMENVPGMLNWQLWECIEQEFAKVGYEEIYFHVFNAENFGNPSARKRIIVSNIHLNPEWSENKVIVRDILEDEYLFTPNKNINTNTGTNINNFDENHDSKINEKTSLNLNKEQSPLPERISKKLKDTKVGSGAVKFRASKGSLENYILIDENDISDTVMGQRRFIHPNKQRLLTVREQARLMGYPDYHILAGGLTSTYNQVGESVPPTLSKAIAKEVYIYLKSLED</sequence>
<accession>A0A8J7USP3</accession>
<organism evidence="8 9">
    <name type="scientific">Methanococcus voltae</name>
    <dbReference type="NCBI Taxonomy" id="2188"/>
    <lineage>
        <taxon>Archaea</taxon>
        <taxon>Methanobacteriati</taxon>
        <taxon>Methanobacteriota</taxon>
        <taxon>Methanomada group</taxon>
        <taxon>Methanococci</taxon>
        <taxon>Methanococcales</taxon>
        <taxon>Methanococcaceae</taxon>
        <taxon>Methanococcus</taxon>
    </lineage>
</organism>
<gene>
    <name evidence="8" type="ORF">J3E07_001292</name>
</gene>
<dbReference type="PANTHER" id="PTHR10629:SF52">
    <property type="entry name" value="DNA (CYTOSINE-5)-METHYLTRANSFERASE 1"/>
    <property type="match status" value="1"/>
</dbReference>
<dbReference type="SUPFAM" id="SSF53335">
    <property type="entry name" value="S-adenosyl-L-methionine-dependent methyltransferases"/>
    <property type="match status" value="1"/>
</dbReference>
<dbReference type="GO" id="GO:0003677">
    <property type="term" value="F:DNA binding"/>
    <property type="evidence" value="ECO:0007669"/>
    <property type="project" value="TreeGrafter"/>
</dbReference>
<evidence type="ECO:0000256" key="3">
    <source>
        <dbReference type="ARBA" id="ARBA00022679"/>
    </source>
</evidence>
<evidence type="ECO:0000256" key="1">
    <source>
        <dbReference type="ARBA" id="ARBA00011975"/>
    </source>
</evidence>
<keyword evidence="4 5" id="KW-0949">S-adenosyl-L-methionine</keyword>
<dbReference type="GO" id="GO:0003886">
    <property type="term" value="F:DNA (cytosine-5-)-methyltransferase activity"/>
    <property type="evidence" value="ECO:0007669"/>
    <property type="project" value="UniProtKB-EC"/>
</dbReference>
<dbReference type="InterPro" id="IPR001525">
    <property type="entry name" value="C5_MeTfrase"/>
</dbReference>
<dbReference type="AlphaFoldDB" id="A0A8J7USP3"/>
<feature type="compositionally biased region" description="Basic and acidic residues" evidence="7">
    <location>
        <begin position="1"/>
        <end position="11"/>
    </location>
</feature>
<evidence type="ECO:0000313" key="8">
    <source>
        <dbReference type="EMBL" id="MBP2201867.1"/>
    </source>
</evidence>
<dbReference type="Gene3D" id="3.90.120.10">
    <property type="entry name" value="DNA Methylase, subunit A, domain 2"/>
    <property type="match status" value="1"/>
</dbReference>
<evidence type="ECO:0000256" key="7">
    <source>
        <dbReference type="SAM" id="MobiDB-lite"/>
    </source>
</evidence>
<dbReference type="NCBIfam" id="TIGR00675">
    <property type="entry name" value="dcm"/>
    <property type="match status" value="1"/>
</dbReference>